<accession>A0A947GIE1</accession>
<organism evidence="5 6">
    <name type="scientific">Leptothoe spongobia TAU-MAC 1115</name>
    <dbReference type="NCBI Taxonomy" id="1967444"/>
    <lineage>
        <taxon>Bacteria</taxon>
        <taxon>Bacillati</taxon>
        <taxon>Cyanobacteriota</taxon>
        <taxon>Cyanophyceae</taxon>
        <taxon>Nodosilineales</taxon>
        <taxon>Cymatolegaceae</taxon>
        <taxon>Leptothoe</taxon>
        <taxon>Leptothoe spongobia</taxon>
    </lineage>
</organism>
<dbReference type="Pfam" id="PF08548">
    <property type="entry name" value="Peptidase_M10_C"/>
    <property type="match status" value="1"/>
</dbReference>
<evidence type="ECO:0000259" key="4">
    <source>
        <dbReference type="Pfam" id="PF08548"/>
    </source>
</evidence>
<feature type="non-terminal residue" evidence="5">
    <location>
        <position position="1"/>
    </location>
</feature>
<evidence type="ECO:0000313" key="5">
    <source>
        <dbReference type="EMBL" id="MBT9316105.1"/>
    </source>
</evidence>
<reference evidence="5" key="1">
    <citation type="submission" date="2020-11" db="EMBL/GenBank/DDBJ databases">
        <authorList>
            <person name="Konstantinou D."/>
            <person name="Gkelis S."/>
            <person name="Popin R."/>
            <person name="Fewer D."/>
            <person name="Sivonen K."/>
        </authorList>
    </citation>
    <scope>NUCLEOTIDE SEQUENCE</scope>
    <source>
        <strain evidence="5">TAU-MAC 1115</strain>
    </source>
</reference>
<dbReference type="AlphaFoldDB" id="A0A947GIE1"/>
<dbReference type="InterPro" id="IPR011049">
    <property type="entry name" value="Serralysin-like_metalloprot_C"/>
</dbReference>
<reference evidence="5" key="2">
    <citation type="journal article" date="2021" name="Mar. Drugs">
        <title>Genome Reduction and Secondary Metabolism of the Marine Sponge-Associated Cyanobacterium Leptothoe.</title>
        <authorList>
            <person name="Konstantinou D."/>
            <person name="Popin R.V."/>
            <person name="Fewer D.P."/>
            <person name="Sivonen K."/>
            <person name="Gkelis S."/>
        </authorList>
    </citation>
    <scope>NUCLEOTIDE SEQUENCE</scope>
    <source>
        <strain evidence="5">TAU-MAC 1115</strain>
    </source>
</reference>
<dbReference type="InterPro" id="IPR010221">
    <property type="entry name" value="VCBS_dom"/>
</dbReference>
<dbReference type="InterPro" id="IPR013858">
    <property type="entry name" value="Peptidase_M10B_C"/>
</dbReference>
<keyword evidence="6" id="KW-1185">Reference proteome</keyword>
<dbReference type="NCBIfam" id="TIGR01965">
    <property type="entry name" value="VCBS_repeat"/>
    <property type="match status" value="2"/>
</dbReference>
<dbReference type="SUPFAM" id="SSF51120">
    <property type="entry name" value="beta-Roll"/>
    <property type="match status" value="1"/>
</dbReference>
<evidence type="ECO:0000313" key="6">
    <source>
        <dbReference type="Proteomes" id="UP000717364"/>
    </source>
</evidence>
<protein>
    <submittedName>
        <fullName evidence="5">VCBS domain-containing protein</fullName>
    </submittedName>
</protein>
<proteinExistence type="predicted"/>
<evidence type="ECO:0000256" key="2">
    <source>
        <dbReference type="ARBA" id="ARBA00022525"/>
    </source>
</evidence>
<dbReference type="Pfam" id="PF17963">
    <property type="entry name" value="Big_9"/>
    <property type="match status" value="1"/>
</dbReference>
<comment type="caution">
    <text evidence="5">The sequence shown here is derived from an EMBL/GenBank/DDBJ whole genome shotgun (WGS) entry which is preliminary data.</text>
</comment>
<evidence type="ECO:0000256" key="1">
    <source>
        <dbReference type="ARBA" id="ARBA00004613"/>
    </source>
</evidence>
<feature type="domain" description="Peptidase M10 serralysin C-terminal" evidence="4">
    <location>
        <begin position="176"/>
        <end position="285"/>
    </location>
</feature>
<dbReference type="EMBL" id="JADOES010000020">
    <property type="protein sequence ID" value="MBT9316105.1"/>
    <property type="molecule type" value="Genomic_DNA"/>
</dbReference>
<dbReference type="Gene3D" id="2.150.10.10">
    <property type="entry name" value="Serralysin-like metalloprotease, C-terminal"/>
    <property type="match status" value="1"/>
</dbReference>
<dbReference type="GO" id="GO:0005509">
    <property type="term" value="F:calcium ion binding"/>
    <property type="evidence" value="ECO:0007669"/>
    <property type="project" value="InterPro"/>
</dbReference>
<dbReference type="GO" id="GO:0005615">
    <property type="term" value="C:extracellular space"/>
    <property type="evidence" value="ECO:0007669"/>
    <property type="project" value="InterPro"/>
</dbReference>
<dbReference type="RefSeq" id="WP_215609169.1">
    <property type="nucleotide sequence ID" value="NZ_JADOES010000020.1"/>
</dbReference>
<gene>
    <name evidence="5" type="ORF">IXB50_11810</name>
</gene>
<dbReference type="Proteomes" id="UP000717364">
    <property type="component" value="Unassembled WGS sequence"/>
</dbReference>
<keyword evidence="3" id="KW-0677">Repeat</keyword>
<evidence type="ECO:0000256" key="3">
    <source>
        <dbReference type="ARBA" id="ARBA00022737"/>
    </source>
</evidence>
<name>A0A947GIE1_9CYAN</name>
<keyword evidence="2" id="KW-0964">Secreted</keyword>
<sequence length="285" mass="30335">DFLAEGETITQVYDVTVTDNIGTSHAETVTITLTGTNDAPVATDDFISVNDNFDVIANVFENLGNGLDSDVDQGATLSVTKINDDDSTIGSQTLLPSGAMVTLNADGSFIYDPNGVFDALNSGQSATDSFTYTIADEFGATDTATVNVTINGTDALTFGTPANDLLMGTDNNDILVGQGGSDVLIGAGGSDLFVYQSYGDRMDQIRDFEVGVDRIDLHEIFDNDPSIYSTEPTVDRFTEYVQLLQAGSHTEVRIDISGNMSDIFRPLITIENVTPDALSATDFVV</sequence>
<comment type="subcellular location">
    <subcellularLocation>
        <location evidence="1">Secreted</location>
    </subcellularLocation>
</comment>